<dbReference type="Pfam" id="PF01263">
    <property type="entry name" value="Aldose_epim"/>
    <property type="match status" value="1"/>
</dbReference>
<keyword evidence="2" id="KW-1185">Reference proteome</keyword>
<dbReference type="InterPro" id="IPR008183">
    <property type="entry name" value="Aldose_1/G6P_1-epimerase"/>
</dbReference>
<protein>
    <submittedName>
        <fullName evidence="1">Aldose 1-epimerase family protein</fullName>
    </submittedName>
</protein>
<dbReference type="PANTHER" id="PTHR10091">
    <property type="entry name" value="ALDOSE-1-EPIMERASE"/>
    <property type="match status" value="1"/>
</dbReference>
<proteinExistence type="predicted"/>
<dbReference type="Gene3D" id="2.70.98.10">
    <property type="match status" value="1"/>
</dbReference>
<comment type="caution">
    <text evidence="1">The sequence shown here is derived from an EMBL/GenBank/DDBJ whole genome shotgun (WGS) entry which is preliminary data.</text>
</comment>
<sequence length="322" mass="34339">MDASATSLASDAAALARVSAAGLHEISAGGYAAVITTHGAALRSLTHEGRDLVVPSPAGQPIPDYRGVIAAPWPNRIADGLYRFDGEEHRLGVNEPERGCALHGLVFDRQWSVSAAGRNSVTLSLELEPDAGYPFALHIEASYILDADCGLQWEVRARNTGNRAAPYGVCPHPYLVAGKAPLDDWELEVPANRFLEVTPDRLLPIQERHVGGDAFDFRSARPIGPVEIDHAFTGLGFDADGTARVTVRDPAHGTGVVMTWEAACRWLQIHTADKAAPAPSRIGLAVEPMTCPPDAFNSGTDLIVLAPGEQHTARWGINALEA</sequence>
<dbReference type="CDD" id="cd09022">
    <property type="entry name" value="Aldose_epim_Ec_YihR"/>
    <property type="match status" value="1"/>
</dbReference>
<evidence type="ECO:0000313" key="1">
    <source>
        <dbReference type="EMBL" id="MEA5455204.1"/>
    </source>
</evidence>
<organism evidence="1 2">
    <name type="scientific">Sinomonas terricola</name>
    <dbReference type="NCBI Taxonomy" id="3110330"/>
    <lineage>
        <taxon>Bacteria</taxon>
        <taxon>Bacillati</taxon>
        <taxon>Actinomycetota</taxon>
        <taxon>Actinomycetes</taxon>
        <taxon>Micrococcales</taxon>
        <taxon>Micrococcaceae</taxon>
        <taxon>Sinomonas</taxon>
    </lineage>
</organism>
<dbReference type="RefSeq" id="WP_323279060.1">
    <property type="nucleotide sequence ID" value="NZ_JAYGGQ010000007.1"/>
</dbReference>
<dbReference type="InterPro" id="IPR014718">
    <property type="entry name" value="GH-type_carb-bd"/>
</dbReference>
<dbReference type="PANTHER" id="PTHR10091:SF0">
    <property type="entry name" value="GALACTOSE MUTAROTASE"/>
    <property type="match status" value="1"/>
</dbReference>
<dbReference type="InterPro" id="IPR037480">
    <property type="entry name" value="YihR-like"/>
</dbReference>
<name>A0ABU5T6S0_9MICC</name>
<reference evidence="1 2" key="1">
    <citation type="submission" date="2023-12" db="EMBL/GenBank/DDBJ databases">
        <title>Sinomonas terricola sp. nov, isolated from litchi orchard soil in Guangdong, PR China.</title>
        <authorList>
            <person name="Jiaxin W."/>
            <person name="Yang Z."/>
            <person name="Honghui Z."/>
        </authorList>
    </citation>
    <scope>NUCLEOTIDE SEQUENCE [LARGE SCALE GENOMIC DNA]</scope>
    <source>
        <strain evidence="1 2">JGH33</strain>
    </source>
</reference>
<dbReference type="EMBL" id="JAYGGQ010000007">
    <property type="protein sequence ID" value="MEA5455204.1"/>
    <property type="molecule type" value="Genomic_DNA"/>
</dbReference>
<gene>
    <name evidence="1" type="ORF">SPF06_10770</name>
</gene>
<dbReference type="InterPro" id="IPR011013">
    <property type="entry name" value="Gal_mutarotase_sf_dom"/>
</dbReference>
<evidence type="ECO:0000313" key="2">
    <source>
        <dbReference type="Proteomes" id="UP001304769"/>
    </source>
</evidence>
<dbReference type="Proteomes" id="UP001304769">
    <property type="component" value="Unassembled WGS sequence"/>
</dbReference>
<dbReference type="SUPFAM" id="SSF74650">
    <property type="entry name" value="Galactose mutarotase-like"/>
    <property type="match status" value="1"/>
</dbReference>
<accession>A0ABU5T6S0</accession>